<evidence type="ECO:0000259" key="5">
    <source>
        <dbReference type="PROSITE" id="PS51464"/>
    </source>
</evidence>
<dbReference type="InterPro" id="IPR046348">
    <property type="entry name" value="SIS_dom_sf"/>
</dbReference>
<dbReference type="InterPro" id="IPR035472">
    <property type="entry name" value="RpiR-like_SIS"/>
</dbReference>
<dbReference type="RefSeq" id="WP_118151900.1">
    <property type="nucleotide sequence ID" value="NZ_QWEY01000005.1"/>
</dbReference>
<comment type="caution">
    <text evidence="6">The sequence shown here is derived from an EMBL/GenBank/DDBJ whole genome shotgun (WGS) entry which is preliminary data.</text>
</comment>
<evidence type="ECO:0000256" key="2">
    <source>
        <dbReference type="ARBA" id="ARBA00023125"/>
    </source>
</evidence>
<protein>
    <submittedName>
        <fullName evidence="6">MurR/RpiR family transcriptional regulator</fullName>
    </submittedName>
</protein>
<keyword evidence="1" id="KW-0805">Transcription regulation</keyword>
<evidence type="ECO:0000259" key="4">
    <source>
        <dbReference type="PROSITE" id="PS51071"/>
    </source>
</evidence>
<dbReference type="PROSITE" id="PS51464">
    <property type="entry name" value="SIS"/>
    <property type="match status" value="1"/>
</dbReference>
<gene>
    <name evidence="6" type="ORF">D1012_10470</name>
</gene>
<keyword evidence="3" id="KW-0804">Transcription</keyword>
<reference evidence="6 7" key="1">
    <citation type="submission" date="2018-08" db="EMBL/GenBank/DDBJ databases">
        <title>Flavobacterium tibetense sp. nov., isolated from a wetland YonghuCo on Tibetan Plateau.</title>
        <authorList>
            <person name="Phurbu D."/>
            <person name="Lu H."/>
            <person name="Xing P."/>
        </authorList>
    </citation>
    <scope>NUCLEOTIDE SEQUENCE [LARGE SCALE GENOMIC DNA]</scope>
    <source>
        <strain evidence="6 7">DJC</strain>
    </source>
</reference>
<dbReference type="Gene3D" id="1.10.10.10">
    <property type="entry name" value="Winged helix-like DNA-binding domain superfamily/Winged helix DNA-binding domain"/>
    <property type="match status" value="1"/>
</dbReference>
<dbReference type="SUPFAM" id="SSF46689">
    <property type="entry name" value="Homeodomain-like"/>
    <property type="match status" value="1"/>
</dbReference>
<keyword evidence="7" id="KW-1185">Reference proteome</keyword>
<evidence type="ECO:0000313" key="6">
    <source>
        <dbReference type="EMBL" id="RGP37087.1"/>
    </source>
</evidence>
<keyword evidence="2" id="KW-0238">DNA-binding</keyword>
<dbReference type="GO" id="GO:0097367">
    <property type="term" value="F:carbohydrate derivative binding"/>
    <property type="evidence" value="ECO:0007669"/>
    <property type="project" value="InterPro"/>
</dbReference>
<dbReference type="PANTHER" id="PTHR30514:SF18">
    <property type="entry name" value="RPIR-FAMILY TRANSCRIPTIONAL REGULATOR"/>
    <property type="match status" value="1"/>
</dbReference>
<evidence type="ECO:0000256" key="1">
    <source>
        <dbReference type="ARBA" id="ARBA00023015"/>
    </source>
</evidence>
<dbReference type="InterPro" id="IPR047640">
    <property type="entry name" value="RpiR-like"/>
</dbReference>
<name>A0A411Z200_9RHOB</name>
<evidence type="ECO:0000313" key="7">
    <source>
        <dbReference type="Proteomes" id="UP000284547"/>
    </source>
</evidence>
<dbReference type="EMBL" id="QWEY01000005">
    <property type="protein sequence ID" value="RGP37087.1"/>
    <property type="molecule type" value="Genomic_DNA"/>
</dbReference>
<dbReference type="Pfam" id="PF01380">
    <property type="entry name" value="SIS"/>
    <property type="match status" value="1"/>
</dbReference>
<dbReference type="AlphaFoldDB" id="A0A411Z200"/>
<organism evidence="6 7">
    <name type="scientific">Pseudotabrizicola alkalilacus</name>
    <dbReference type="NCBI Taxonomy" id="2305252"/>
    <lineage>
        <taxon>Bacteria</taxon>
        <taxon>Pseudomonadati</taxon>
        <taxon>Pseudomonadota</taxon>
        <taxon>Alphaproteobacteria</taxon>
        <taxon>Rhodobacterales</taxon>
        <taxon>Paracoccaceae</taxon>
        <taxon>Pseudotabrizicola</taxon>
    </lineage>
</organism>
<dbReference type="PROSITE" id="PS51071">
    <property type="entry name" value="HTH_RPIR"/>
    <property type="match status" value="1"/>
</dbReference>
<dbReference type="InterPro" id="IPR001347">
    <property type="entry name" value="SIS_dom"/>
</dbReference>
<feature type="domain" description="HTH rpiR-type" evidence="4">
    <location>
        <begin position="14"/>
        <end position="90"/>
    </location>
</feature>
<feature type="domain" description="SIS" evidence="5">
    <location>
        <begin position="138"/>
        <end position="278"/>
    </location>
</feature>
<dbReference type="InterPro" id="IPR036388">
    <property type="entry name" value="WH-like_DNA-bd_sf"/>
</dbReference>
<sequence>MGNIAETETNGAFAGLRDRIARAYPELSPQLRAIAEFSIQNADTVAVETAQQLAKRIGVPPSSMVRFAQTLGYAGFNELKRDFRDNLVYRMGEIREREAISAHPASGAIAVADALMSEARRDLDRLFKELDRKQFDRAVIELVRADRIHVLAQQTSFALGCIFHATALSLGTPTNMLDEAGSFFGRQIELLGMEDAILAISFAPYQTSVVRGAKLHAARGGIVVAVTDNVLSPLAAIARVTIETPQRSPIASHPLVIGTCVLQALAIAVNETRPSESR</sequence>
<dbReference type="OrthoDB" id="3574600at2"/>
<dbReference type="Proteomes" id="UP000284547">
    <property type="component" value="Unassembled WGS sequence"/>
</dbReference>
<dbReference type="InterPro" id="IPR009057">
    <property type="entry name" value="Homeodomain-like_sf"/>
</dbReference>
<dbReference type="Gene3D" id="3.40.50.10490">
    <property type="entry name" value="Glucose-6-phosphate isomerase like protein, domain 1"/>
    <property type="match status" value="1"/>
</dbReference>
<dbReference type="PANTHER" id="PTHR30514">
    <property type="entry name" value="GLUCOKINASE"/>
    <property type="match status" value="1"/>
</dbReference>
<dbReference type="GO" id="GO:1901135">
    <property type="term" value="P:carbohydrate derivative metabolic process"/>
    <property type="evidence" value="ECO:0007669"/>
    <property type="project" value="InterPro"/>
</dbReference>
<dbReference type="Pfam" id="PF01418">
    <property type="entry name" value="HTH_6"/>
    <property type="match status" value="1"/>
</dbReference>
<dbReference type="SUPFAM" id="SSF53697">
    <property type="entry name" value="SIS domain"/>
    <property type="match status" value="1"/>
</dbReference>
<dbReference type="CDD" id="cd05013">
    <property type="entry name" value="SIS_RpiR"/>
    <property type="match status" value="1"/>
</dbReference>
<dbReference type="GO" id="GO:0003677">
    <property type="term" value="F:DNA binding"/>
    <property type="evidence" value="ECO:0007669"/>
    <property type="project" value="UniProtKB-KW"/>
</dbReference>
<accession>A0A411Z200</accession>
<dbReference type="InterPro" id="IPR000281">
    <property type="entry name" value="HTH_RpiR"/>
</dbReference>
<proteinExistence type="predicted"/>
<dbReference type="GO" id="GO:0003700">
    <property type="term" value="F:DNA-binding transcription factor activity"/>
    <property type="evidence" value="ECO:0007669"/>
    <property type="project" value="InterPro"/>
</dbReference>
<evidence type="ECO:0000256" key="3">
    <source>
        <dbReference type="ARBA" id="ARBA00023163"/>
    </source>
</evidence>